<evidence type="ECO:0000256" key="1">
    <source>
        <dbReference type="SAM" id="MobiDB-lite"/>
    </source>
</evidence>
<comment type="caution">
    <text evidence="2">The sequence shown here is derived from an EMBL/GenBank/DDBJ whole genome shotgun (WGS) entry which is preliminary data.</text>
</comment>
<gene>
    <name evidence="2" type="ORF">AVEN_204532_1</name>
</gene>
<dbReference type="OrthoDB" id="6420031at2759"/>
<evidence type="ECO:0000313" key="3">
    <source>
        <dbReference type="Proteomes" id="UP000499080"/>
    </source>
</evidence>
<dbReference type="Proteomes" id="UP000499080">
    <property type="component" value="Unassembled WGS sequence"/>
</dbReference>
<sequence>MFYEGCSISRRKDKEMNLDTECYWTQISDNRPLVLNDRMMTNALQSPHVQSEHSYPITLNDEIPQSPSRHNIRLDDYNKDSILSRKSLKRSKDGGH</sequence>
<proteinExistence type="predicted"/>
<dbReference type="EMBL" id="BGPR01002089">
    <property type="protein sequence ID" value="GBM67512.1"/>
    <property type="molecule type" value="Genomic_DNA"/>
</dbReference>
<evidence type="ECO:0000313" key="2">
    <source>
        <dbReference type="EMBL" id="GBM67512.1"/>
    </source>
</evidence>
<name>A0A4Y2HQH6_ARAVE</name>
<organism evidence="2 3">
    <name type="scientific">Araneus ventricosus</name>
    <name type="common">Orbweaver spider</name>
    <name type="synonym">Epeira ventricosa</name>
    <dbReference type="NCBI Taxonomy" id="182803"/>
    <lineage>
        <taxon>Eukaryota</taxon>
        <taxon>Metazoa</taxon>
        <taxon>Ecdysozoa</taxon>
        <taxon>Arthropoda</taxon>
        <taxon>Chelicerata</taxon>
        <taxon>Arachnida</taxon>
        <taxon>Araneae</taxon>
        <taxon>Araneomorphae</taxon>
        <taxon>Entelegynae</taxon>
        <taxon>Araneoidea</taxon>
        <taxon>Araneidae</taxon>
        <taxon>Araneus</taxon>
    </lineage>
</organism>
<accession>A0A4Y2HQH6</accession>
<dbReference type="AlphaFoldDB" id="A0A4Y2HQH6"/>
<protein>
    <submittedName>
        <fullName evidence="2">Uncharacterized protein</fullName>
    </submittedName>
</protein>
<reference evidence="2 3" key="1">
    <citation type="journal article" date="2019" name="Sci. Rep.">
        <title>Orb-weaving spider Araneus ventricosus genome elucidates the spidroin gene catalogue.</title>
        <authorList>
            <person name="Kono N."/>
            <person name="Nakamura H."/>
            <person name="Ohtoshi R."/>
            <person name="Moran D.A.P."/>
            <person name="Shinohara A."/>
            <person name="Yoshida Y."/>
            <person name="Fujiwara M."/>
            <person name="Mori M."/>
            <person name="Tomita M."/>
            <person name="Arakawa K."/>
        </authorList>
    </citation>
    <scope>NUCLEOTIDE SEQUENCE [LARGE SCALE GENOMIC DNA]</scope>
</reference>
<feature type="region of interest" description="Disordered" evidence="1">
    <location>
        <begin position="46"/>
        <end position="76"/>
    </location>
</feature>
<keyword evidence="3" id="KW-1185">Reference proteome</keyword>